<name>A0A0R2LRL8_9LACO</name>
<proteinExistence type="predicted"/>
<accession>A0A0R2LRL8</accession>
<dbReference type="SMART" id="SM00422">
    <property type="entry name" value="HTH_MERR"/>
    <property type="match status" value="1"/>
</dbReference>
<dbReference type="RefSeq" id="WP_338034228.1">
    <property type="nucleotide sequence ID" value="NZ_JQCA01000037.1"/>
</dbReference>
<dbReference type="CDD" id="cd01109">
    <property type="entry name" value="HTH_YyaN"/>
    <property type="match status" value="1"/>
</dbReference>
<dbReference type="Gene3D" id="1.10.1660.10">
    <property type="match status" value="1"/>
</dbReference>
<comment type="caution">
    <text evidence="3">The sequence shown here is derived from an EMBL/GenBank/DDBJ whole genome shotgun (WGS) entry which is preliminary data.</text>
</comment>
<dbReference type="Proteomes" id="UP000051906">
    <property type="component" value="Unassembled WGS sequence"/>
</dbReference>
<dbReference type="STRING" id="616990.IV54_GL001467"/>
<dbReference type="EMBL" id="JQCA01000037">
    <property type="protein sequence ID" value="KRO04405.1"/>
    <property type="molecule type" value="Genomic_DNA"/>
</dbReference>
<dbReference type="GO" id="GO:0003700">
    <property type="term" value="F:DNA-binding transcription factor activity"/>
    <property type="evidence" value="ECO:0007669"/>
    <property type="project" value="InterPro"/>
</dbReference>
<protein>
    <submittedName>
        <fullName evidence="3">MerR family transcriptional regulator</fullName>
    </submittedName>
</protein>
<keyword evidence="1" id="KW-0238">DNA-binding</keyword>
<dbReference type="PROSITE" id="PS50937">
    <property type="entry name" value="HTH_MERR_2"/>
    <property type="match status" value="1"/>
</dbReference>
<dbReference type="PATRIC" id="fig|616990.3.peg.1558"/>
<gene>
    <name evidence="3" type="ORF">IV54_GL001467</name>
</gene>
<keyword evidence="4" id="KW-1185">Reference proteome</keyword>
<dbReference type="InterPro" id="IPR047057">
    <property type="entry name" value="MerR_fam"/>
</dbReference>
<evidence type="ECO:0000256" key="1">
    <source>
        <dbReference type="ARBA" id="ARBA00023125"/>
    </source>
</evidence>
<evidence type="ECO:0000313" key="4">
    <source>
        <dbReference type="Proteomes" id="UP000051906"/>
    </source>
</evidence>
<organism evidence="3 4">
    <name type="scientific">Levilactobacillus paucivorans</name>
    <dbReference type="NCBI Taxonomy" id="616990"/>
    <lineage>
        <taxon>Bacteria</taxon>
        <taxon>Bacillati</taxon>
        <taxon>Bacillota</taxon>
        <taxon>Bacilli</taxon>
        <taxon>Lactobacillales</taxon>
        <taxon>Lactobacillaceae</taxon>
        <taxon>Levilactobacillus</taxon>
    </lineage>
</organism>
<feature type="domain" description="HTH merR-type" evidence="2">
    <location>
        <begin position="1"/>
        <end position="70"/>
    </location>
</feature>
<dbReference type="InterPro" id="IPR009061">
    <property type="entry name" value="DNA-bd_dom_put_sf"/>
</dbReference>
<dbReference type="PANTHER" id="PTHR30204:SF98">
    <property type="entry name" value="HTH-TYPE TRANSCRIPTIONAL REGULATOR ADHR"/>
    <property type="match status" value="1"/>
</dbReference>
<dbReference type="PANTHER" id="PTHR30204">
    <property type="entry name" value="REDOX-CYCLING DRUG-SENSING TRANSCRIPTIONAL ACTIVATOR SOXR"/>
    <property type="match status" value="1"/>
</dbReference>
<dbReference type="SUPFAM" id="SSF46955">
    <property type="entry name" value="Putative DNA-binding domain"/>
    <property type="match status" value="1"/>
</dbReference>
<dbReference type="Pfam" id="PF13411">
    <property type="entry name" value="MerR_1"/>
    <property type="match status" value="1"/>
</dbReference>
<dbReference type="GO" id="GO:0003677">
    <property type="term" value="F:DNA binding"/>
    <property type="evidence" value="ECO:0007669"/>
    <property type="project" value="UniProtKB-KW"/>
</dbReference>
<dbReference type="AlphaFoldDB" id="A0A0R2LRL8"/>
<sequence>MMKIKEVSEKFDIPADTLRYWEREGAIPPVTRNAAGYRDYDEEDLDWISFAKCMREAGVSIEYLIEYLTLFKQGDVTLQARKDLLHEQLATIAQRLDEIQHTYDLIKEKADHYEAYVEGYHGKLAN</sequence>
<evidence type="ECO:0000259" key="2">
    <source>
        <dbReference type="PROSITE" id="PS50937"/>
    </source>
</evidence>
<reference evidence="3 4" key="1">
    <citation type="journal article" date="2015" name="Genome Announc.">
        <title>Expanding the biotechnology potential of lactobacilli through comparative genomics of 213 strains and associated genera.</title>
        <authorList>
            <person name="Sun Z."/>
            <person name="Harris H.M."/>
            <person name="McCann A."/>
            <person name="Guo C."/>
            <person name="Argimon S."/>
            <person name="Zhang W."/>
            <person name="Yang X."/>
            <person name="Jeffery I.B."/>
            <person name="Cooney J.C."/>
            <person name="Kagawa T.F."/>
            <person name="Liu W."/>
            <person name="Song Y."/>
            <person name="Salvetti E."/>
            <person name="Wrobel A."/>
            <person name="Rasinkangas P."/>
            <person name="Parkhill J."/>
            <person name="Rea M.C."/>
            <person name="O'Sullivan O."/>
            <person name="Ritari J."/>
            <person name="Douillard F.P."/>
            <person name="Paul Ross R."/>
            <person name="Yang R."/>
            <person name="Briner A.E."/>
            <person name="Felis G.E."/>
            <person name="de Vos W.M."/>
            <person name="Barrangou R."/>
            <person name="Klaenhammer T.R."/>
            <person name="Caufield P.W."/>
            <person name="Cui Y."/>
            <person name="Zhang H."/>
            <person name="O'Toole P.W."/>
        </authorList>
    </citation>
    <scope>NUCLEOTIDE SEQUENCE [LARGE SCALE GENOMIC DNA]</scope>
    <source>
        <strain evidence="3 4">DSM 22467</strain>
    </source>
</reference>
<dbReference type="InterPro" id="IPR000551">
    <property type="entry name" value="MerR-type_HTH_dom"/>
</dbReference>
<evidence type="ECO:0000313" key="3">
    <source>
        <dbReference type="EMBL" id="KRO04405.1"/>
    </source>
</evidence>